<evidence type="ECO:0000259" key="2">
    <source>
        <dbReference type="Pfam" id="PF22725"/>
    </source>
</evidence>
<dbReference type="InterPro" id="IPR055170">
    <property type="entry name" value="GFO_IDH_MocA-like_dom"/>
</dbReference>
<sequence>MNIAIIGAGFIGKKRATSLPENIRLKIVCDINKQIGKSFATEYDCNFEKDWKKIVSNKTIDAIIISTTNNFLVPIALEAIKNKKHVFLEKPGACNPKEFEKLIVEQKKNKVVVRIGYNHRYHPAIMRAKEIIDSKNYGKVMFIRARYGHGARLGYGNEWRFNPKFTGGGELLDQGCHLIDLANYYLGEMQISIGFVEKMFWSKKLEDNSFFILRNKKGQIAHFSASCTEWKNIFVFEIMLEKAKIQINGLGKSYGKETITFYKMKPEMGPPDIEEIDFPLEDVSWGLENQEFFDAIRKKDFSNKKLQEGYYVIKKVFDIYKFSSKQ</sequence>
<feature type="domain" description="GFO/IDH/MocA-like oxidoreductase" evidence="2">
    <location>
        <begin position="126"/>
        <end position="245"/>
    </location>
</feature>
<dbReference type="SUPFAM" id="SSF51735">
    <property type="entry name" value="NAD(P)-binding Rossmann-fold domains"/>
    <property type="match status" value="1"/>
</dbReference>
<dbReference type="GO" id="GO:0000166">
    <property type="term" value="F:nucleotide binding"/>
    <property type="evidence" value="ECO:0007669"/>
    <property type="project" value="InterPro"/>
</dbReference>
<gene>
    <name evidence="3" type="ORF">A2917_03685</name>
</gene>
<dbReference type="PANTHER" id="PTHR43249">
    <property type="entry name" value="UDP-N-ACETYL-2-AMINO-2-DEOXY-D-GLUCURONATE OXIDASE"/>
    <property type="match status" value="1"/>
</dbReference>
<accession>A0A1F6XNB9</accession>
<dbReference type="PANTHER" id="PTHR43249:SF1">
    <property type="entry name" value="D-GLUCOSIDE 3-DEHYDROGENASE"/>
    <property type="match status" value="1"/>
</dbReference>
<organism evidence="3 4">
    <name type="scientific">Candidatus Nomurabacteria bacterium RIFCSPLOWO2_01_FULL_42_17</name>
    <dbReference type="NCBI Taxonomy" id="1801780"/>
    <lineage>
        <taxon>Bacteria</taxon>
        <taxon>Candidatus Nomuraibacteriota</taxon>
    </lineage>
</organism>
<dbReference type="Gene3D" id="3.30.360.10">
    <property type="entry name" value="Dihydrodipicolinate Reductase, domain 2"/>
    <property type="match status" value="1"/>
</dbReference>
<proteinExistence type="predicted"/>
<comment type="caution">
    <text evidence="3">The sequence shown here is derived from an EMBL/GenBank/DDBJ whole genome shotgun (WGS) entry which is preliminary data.</text>
</comment>
<dbReference type="InterPro" id="IPR052515">
    <property type="entry name" value="Gfo/Idh/MocA_Oxidoreductase"/>
</dbReference>
<dbReference type="SUPFAM" id="SSF55347">
    <property type="entry name" value="Glyceraldehyde-3-phosphate dehydrogenase-like, C-terminal domain"/>
    <property type="match status" value="1"/>
</dbReference>
<name>A0A1F6XNB9_9BACT</name>
<dbReference type="AlphaFoldDB" id="A0A1F6XNB9"/>
<dbReference type="EMBL" id="MFVE01000005">
    <property type="protein sequence ID" value="OGI95624.1"/>
    <property type="molecule type" value="Genomic_DNA"/>
</dbReference>
<evidence type="ECO:0000313" key="3">
    <source>
        <dbReference type="EMBL" id="OGI95624.1"/>
    </source>
</evidence>
<evidence type="ECO:0000259" key="1">
    <source>
        <dbReference type="Pfam" id="PF01408"/>
    </source>
</evidence>
<protein>
    <recommendedName>
        <fullName evidence="5">LmbZ</fullName>
    </recommendedName>
</protein>
<dbReference type="Pfam" id="PF01408">
    <property type="entry name" value="GFO_IDH_MocA"/>
    <property type="match status" value="1"/>
</dbReference>
<dbReference type="STRING" id="1801780.A2917_03685"/>
<evidence type="ECO:0008006" key="5">
    <source>
        <dbReference type="Google" id="ProtNLM"/>
    </source>
</evidence>
<dbReference type="Proteomes" id="UP000178104">
    <property type="component" value="Unassembled WGS sequence"/>
</dbReference>
<dbReference type="InterPro" id="IPR000683">
    <property type="entry name" value="Gfo/Idh/MocA-like_OxRdtase_N"/>
</dbReference>
<feature type="domain" description="Gfo/Idh/MocA-like oxidoreductase N-terminal" evidence="1">
    <location>
        <begin position="1"/>
        <end position="117"/>
    </location>
</feature>
<dbReference type="Gene3D" id="3.40.50.720">
    <property type="entry name" value="NAD(P)-binding Rossmann-like Domain"/>
    <property type="match status" value="1"/>
</dbReference>
<dbReference type="Pfam" id="PF22725">
    <property type="entry name" value="GFO_IDH_MocA_C3"/>
    <property type="match status" value="1"/>
</dbReference>
<dbReference type="InterPro" id="IPR036291">
    <property type="entry name" value="NAD(P)-bd_dom_sf"/>
</dbReference>
<evidence type="ECO:0000313" key="4">
    <source>
        <dbReference type="Proteomes" id="UP000178104"/>
    </source>
</evidence>
<reference evidence="3 4" key="1">
    <citation type="journal article" date="2016" name="Nat. Commun.">
        <title>Thousands of microbial genomes shed light on interconnected biogeochemical processes in an aquifer system.</title>
        <authorList>
            <person name="Anantharaman K."/>
            <person name="Brown C.T."/>
            <person name="Hug L.A."/>
            <person name="Sharon I."/>
            <person name="Castelle C.J."/>
            <person name="Probst A.J."/>
            <person name="Thomas B.C."/>
            <person name="Singh A."/>
            <person name="Wilkins M.J."/>
            <person name="Karaoz U."/>
            <person name="Brodie E.L."/>
            <person name="Williams K.H."/>
            <person name="Hubbard S.S."/>
            <person name="Banfield J.F."/>
        </authorList>
    </citation>
    <scope>NUCLEOTIDE SEQUENCE [LARGE SCALE GENOMIC DNA]</scope>
</reference>